<keyword evidence="3 7" id="KW-0812">Transmembrane</keyword>
<evidence type="ECO:0000256" key="1">
    <source>
        <dbReference type="ARBA" id="ARBA00004141"/>
    </source>
</evidence>
<dbReference type="PANTHER" id="PTHR21716">
    <property type="entry name" value="TRANSMEMBRANE PROTEIN"/>
    <property type="match status" value="1"/>
</dbReference>
<feature type="transmembrane region" description="Helical" evidence="7">
    <location>
        <begin position="75"/>
        <end position="98"/>
    </location>
</feature>
<evidence type="ECO:0000313" key="9">
    <source>
        <dbReference type="Proteomes" id="UP000216300"/>
    </source>
</evidence>
<evidence type="ECO:0000256" key="5">
    <source>
        <dbReference type="ARBA" id="ARBA00023136"/>
    </source>
</evidence>
<evidence type="ECO:0000313" key="8">
    <source>
        <dbReference type="EMBL" id="OYN89768.1"/>
    </source>
</evidence>
<organism evidence="8 9">
    <name type="scientific">Parenemella sanctibonifatiensis</name>
    <dbReference type="NCBI Taxonomy" id="2016505"/>
    <lineage>
        <taxon>Bacteria</taxon>
        <taxon>Bacillati</taxon>
        <taxon>Actinomycetota</taxon>
        <taxon>Actinomycetes</taxon>
        <taxon>Propionibacteriales</taxon>
        <taxon>Propionibacteriaceae</taxon>
        <taxon>Parenemella</taxon>
    </lineage>
</organism>
<keyword evidence="9" id="KW-1185">Reference proteome</keyword>
<feature type="transmembrane region" description="Helical" evidence="7">
    <location>
        <begin position="275"/>
        <end position="293"/>
    </location>
</feature>
<sequence length="469" mass="51083">MSDTTVNPVPGTDPQQSRAFSFGIVALVVVAAIVIGMAGLSFITAVFTPAFFALTLAVTARPVRNWLERHHVPRIFATIIVLLGLYAILSSIVLAMGISVVELGRVVPEYAGRLQELWGGILTTAQSLGVDTSDLNALLNQIDWGSVLGLAQSLLSSLSSGGSQVVVVVIALAFMVFDMSNVTGRIETLDRFQPHLADSLRDFAHRIRKYWIVNTVFGLIVAVIDMVALWFIGVPLAMVWGLFAFVTNYIPNIGFVIGVIPPALIALLDSGWVSALWVVIAYSVINFTIQSLIQPKFTGDAVGLNVTVTFLSLMFWTTVAGALGAILAVPLTLFCLALFVRSDPKTMWLMAFFRAKDDEHVVEPKPEGMRQIRELFQTGGEGKDRDASAPSGGNGKNRHRRQMLSRLQRRRRNRGDTEHAEANHADTEQEPQPVQEPQSVQSPPAQETPSPDADTTAEPRTDTDPGAER</sequence>
<feature type="transmembrane region" description="Helical" evidence="7">
    <location>
        <begin position="210"/>
        <end position="243"/>
    </location>
</feature>
<comment type="similarity">
    <text evidence="2">Belongs to the autoinducer-2 exporter (AI-2E) (TC 2.A.86) family.</text>
</comment>
<feature type="region of interest" description="Disordered" evidence="6">
    <location>
        <begin position="377"/>
        <end position="469"/>
    </location>
</feature>
<feature type="compositionally biased region" description="Basic and acidic residues" evidence="6">
    <location>
        <begin position="414"/>
        <end position="427"/>
    </location>
</feature>
<dbReference type="GO" id="GO:0016020">
    <property type="term" value="C:membrane"/>
    <property type="evidence" value="ECO:0007669"/>
    <property type="project" value="UniProtKB-SubCell"/>
</dbReference>
<gene>
    <name evidence="8" type="ORF">CGZ91_09635</name>
</gene>
<feature type="compositionally biased region" description="Basic and acidic residues" evidence="6">
    <location>
        <begin position="457"/>
        <end position="469"/>
    </location>
</feature>
<name>A0A255EDY2_9ACTN</name>
<protein>
    <submittedName>
        <fullName evidence="8">AI-2E family transporter</fullName>
    </submittedName>
</protein>
<evidence type="ECO:0000256" key="2">
    <source>
        <dbReference type="ARBA" id="ARBA00009773"/>
    </source>
</evidence>
<evidence type="ECO:0000256" key="4">
    <source>
        <dbReference type="ARBA" id="ARBA00022989"/>
    </source>
</evidence>
<dbReference type="GO" id="GO:0055085">
    <property type="term" value="P:transmembrane transport"/>
    <property type="evidence" value="ECO:0007669"/>
    <property type="project" value="TreeGrafter"/>
</dbReference>
<proteinExistence type="inferred from homology"/>
<dbReference type="EMBL" id="NMVJ01000008">
    <property type="protein sequence ID" value="OYN89768.1"/>
    <property type="molecule type" value="Genomic_DNA"/>
</dbReference>
<feature type="transmembrane region" description="Helical" evidence="7">
    <location>
        <begin position="313"/>
        <end position="340"/>
    </location>
</feature>
<feature type="compositionally biased region" description="Low complexity" evidence="6">
    <location>
        <begin position="430"/>
        <end position="444"/>
    </location>
</feature>
<keyword evidence="5 7" id="KW-0472">Membrane</keyword>
<evidence type="ECO:0000256" key="3">
    <source>
        <dbReference type="ARBA" id="ARBA00022692"/>
    </source>
</evidence>
<comment type="caution">
    <text evidence="8">The sequence shown here is derived from an EMBL/GenBank/DDBJ whole genome shotgun (WGS) entry which is preliminary data.</text>
</comment>
<keyword evidence="4 7" id="KW-1133">Transmembrane helix</keyword>
<dbReference type="Proteomes" id="UP000216300">
    <property type="component" value="Unassembled WGS sequence"/>
</dbReference>
<dbReference type="InterPro" id="IPR002549">
    <property type="entry name" value="AI-2E-like"/>
</dbReference>
<feature type="compositionally biased region" description="Basic residues" evidence="6">
    <location>
        <begin position="396"/>
        <end position="413"/>
    </location>
</feature>
<feature type="transmembrane region" description="Helical" evidence="7">
    <location>
        <begin position="20"/>
        <end position="40"/>
    </location>
</feature>
<accession>A0A255EDY2</accession>
<reference evidence="8 9" key="1">
    <citation type="submission" date="2017-07" db="EMBL/GenBank/DDBJ databases">
        <title>Draft whole genome sequences of clinical Proprionibacteriaceae strains.</title>
        <authorList>
            <person name="Bernier A.-M."/>
            <person name="Bernard K."/>
            <person name="Domingo M.-C."/>
        </authorList>
    </citation>
    <scope>NUCLEOTIDE SEQUENCE [LARGE SCALE GENOMIC DNA]</scope>
    <source>
        <strain evidence="8 9">NML 150081</strain>
    </source>
</reference>
<evidence type="ECO:0000256" key="7">
    <source>
        <dbReference type="SAM" id="Phobius"/>
    </source>
</evidence>
<feature type="transmembrane region" description="Helical" evidence="7">
    <location>
        <begin position="154"/>
        <end position="177"/>
    </location>
</feature>
<comment type="subcellular location">
    <subcellularLocation>
        <location evidence="1">Membrane</location>
        <topology evidence="1">Multi-pass membrane protein</topology>
    </subcellularLocation>
</comment>
<dbReference type="AlphaFoldDB" id="A0A255EDY2"/>
<dbReference type="RefSeq" id="WP_094454691.1">
    <property type="nucleotide sequence ID" value="NZ_NMVJ01000008.1"/>
</dbReference>
<dbReference type="Pfam" id="PF01594">
    <property type="entry name" value="AI-2E_transport"/>
    <property type="match status" value="1"/>
</dbReference>
<evidence type="ECO:0000256" key="6">
    <source>
        <dbReference type="SAM" id="MobiDB-lite"/>
    </source>
</evidence>
<dbReference type="OrthoDB" id="9799225at2"/>
<dbReference type="PANTHER" id="PTHR21716:SF64">
    <property type="entry name" value="AI-2 TRANSPORT PROTEIN TQSA"/>
    <property type="match status" value="1"/>
</dbReference>